<proteinExistence type="predicted"/>
<gene>
    <name evidence="2" type="ORF">GUJ93_ZPchr0002g25842</name>
</gene>
<dbReference type="Proteomes" id="UP000729402">
    <property type="component" value="Unassembled WGS sequence"/>
</dbReference>
<evidence type="ECO:0000256" key="1">
    <source>
        <dbReference type="SAM" id="MobiDB-lite"/>
    </source>
</evidence>
<sequence length="70" mass="7031">MEFGSGGFPARASSDGFGECSRVERNVRECVGALRRAGEVFCARGGMGGDVLVLSLGMAGSGCGDGTAKL</sequence>
<evidence type="ECO:0000313" key="2">
    <source>
        <dbReference type="EMBL" id="KAG8059052.1"/>
    </source>
</evidence>
<evidence type="ECO:0000313" key="3">
    <source>
        <dbReference type="Proteomes" id="UP000729402"/>
    </source>
</evidence>
<accession>A0A8J5RXW6</accession>
<reference evidence="2" key="2">
    <citation type="submission" date="2021-02" db="EMBL/GenBank/DDBJ databases">
        <authorList>
            <person name="Kimball J.A."/>
            <person name="Haas M.W."/>
            <person name="Macchietto M."/>
            <person name="Kono T."/>
            <person name="Duquette J."/>
            <person name="Shao M."/>
        </authorList>
    </citation>
    <scope>NUCLEOTIDE SEQUENCE</scope>
    <source>
        <tissue evidence="2">Fresh leaf tissue</tissue>
    </source>
</reference>
<protein>
    <submittedName>
        <fullName evidence="2">Uncharacterized protein</fullName>
    </submittedName>
</protein>
<comment type="caution">
    <text evidence="2">The sequence shown here is derived from an EMBL/GenBank/DDBJ whole genome shotgun (WGS) entry which is preliminary data.</text>
</comment>
<feature type="region of interest" description="Disordered" evidence="1">
    <location>
        <begin position="1"/>
        <end position="20"/>
    </location>
</feature>
<name>A0A8J5RXW6_ZIZPA</name>
<reference evidence="2" key="1">
    <citation type="journal article" date="2021" name="bioRxiv">
        <title>Whole Genome Assembly and Annotation of Northern Wild Rice, Zizania palustris L., Supports a Whole Genome Duplication in the Zizania Genus.</title>
        <authorList>
            <person name="Haas M."/>
            <person name="Kono T."/>
            <person name="Macchietto M."/>
            <person name="Millas R."/>
            <person name="McGilp L."/>
            <person name="Shao M."/>
            <person name="Duquette J."/>
            <person name="Hirsch C.N."/>
            <person name="Kimball J."/>
        </authorList>
    </citation>
    <scope>NUCLEOTIDE SEQUENCE</scope>
    <source>
        <tissue evidence="2">Fresh leaf tissue</tissue>
    </source>
</reference>
<organism evidence="2 3">
    <name type="scientific">Zizania palustris</name>
    <name type="common">Northern wild rice</name>
    <dbReference type="NCBI Taxonomy" id="103762"/>
    <lineage>
        <taxon>Eukaryota</taxon>
        <taxon>Viridiplantae</taxon>
        <taxon>Streptophyta</taxon>
        <taxon>Embryophyta</taxon>
        <taxon>Tracheophyta</taxon>
        <taxon>Spermatophyta</taxon>
        <taxon>Magnoliopsida</taxon>
        <taxon>Liliopsida</taxon>
        <taxon>Poales</taxon>
        <taxon>Poaceae</taxon>
        <taxon>BOP clade</taxon>
        <taxon>Oryzoideae</taxon>
        <taxon>Oryzeae</taxon>
        <taxon>Zizaniinae</taxon>
        <taxon>Zizania</taxon>
    </lineage>
</organism>
<dbReference type="EMBL" id="JAAALK010000287">
    <property type="protein sequence ID" value="KAG8059052.1"/>
    <property type="molecule type" value="Genomic_DNA"/>
</dbReference>
<dbReference type="AlphaFoldDB" id="A0A8J5RXW6"/>
<keyword evidence="3" id="KW-1185">Reference proteome</keyword>